<dbReference type="Pfam" id="PF08858">
    <property type="entry name" value="IDEAL"/>
    <property type="match status" value="1"/>
</dbReference>
<accession>A0A1I7J1S6</accession>
<feature type="domain" description="IDEAL" evidence="1">
    <location>
        <begin position="13"/>
        <end position="31"/>
    </location>
</feature>
<dbReference type="Proteomes" id="UP000183508">
    <property type="component" value="Unassembled WGS sequence"/>
</dbReference>
<dbReference type="InterPro" id="IPR014957">
    <property type="entry name" value="IDEAL_dom"/>
</dbReference>
<name>A0A1I7J1S6_9BACL</name>
<evidence type="ECO:0000259" key="1">
    <source>
        <dbReference type="Pfam" id="PF08858"/>
    </source>
</evidence>
<evidence type="ECO:0000313" key="2">
    <source>
        <dbReference type="EMBL" id="SFU79041.1"/>
    </source>
</evidence>
<dbReference type="AlphaFoldDB" id="A0A1I7J1S6"/>
<keyword evidence="3" id="KW-1185">Reference proteome</keyword>
<gene>
    <name evidence="2" type="ORF">SAMN05421543_10861</name>
</gene>
<proteinExistence type="predicted"/>
<protein>
    <submittedName>
        <fullName evidence="2">IDEAL domain-containing protein</fullName>
    </submittedName>
</protein>
<evidence type="ECO:0000313" key="3">
    <source>
        <dbReference type="Proteomes" id="UP000183508"/>
    </source>
</evidence>
<organism evidence="2 3">
    <name type="scientific">Alicyclobacillus macrosporangiidus</name>
    <dbReference type="NCBI Taxonomy" id="392015"/>
    <lineage>
        <taxon>Bacteria</taxon>
        <taxon>Bacillati</taxon>
        <taxon>Bacillota</taxon>
        <taxon>Bacilli</taxon>
        <taxon>Bacillales</taxon>
        <taxon>Alicyclobacillaceae</taxon>
        <taxon>Alicyclobacillus</taxon>
    </lineage>
</organism>
<sequence>MACMILQMLRDLLIDYALDHRDRELFMRLTSADWEQFVVQPVESVDQAPVLVMHDRDTKTVVKLQLPDCPQPTVFAVPEDEWDSNGWRDPYGLTFYDRLRSAGFRFKSEWRAVDAGDWQAIQRSCRIVHPMDLAIAHPSKTLRVQSSQRRFTSNTP</sequence>
<reference evidence="3" key="1">
    <citation type="submission" date="2016-10" db="EMBL/GenBank/DDBJ databases">
        <authorList>
            <person name="Varghese N."/>
        </authorList>
    </citation>
    <scope>NUCLEOTIDE SEQUENCE [LARGE SCALE GENOMIC DNA]</scope>
    <source>
        <strain evidence="3">DSM 17980</strain>
    </source>
</reference>
<dbReference type="EMBL" id="FPBV01000008">
    <property type="protein sequence ID" value="SFU79041.1"/>
    <property type="molecule type" value="Genomic_DNA"/>
</dbReference>